<evidence type="ECO:0000256" key="1">
    <source>
        <dbReference type="SAM" id="SignalP"/>
    </source>
</evidence>
<dbReference type="InterPro" id="IPR013320">
    <property type="entry name" value="ConA-like_dom_sf"/>
</dbReference>
<dbReference type="Proteomes" id="UP000183760">
    <property type="component" value="Unassembled WGS sequence"/>
</dbReference>
<protein>
    <submittedName>
        <fullName evidence="3">Concanavalin A-like lectin/glucanases superfamily protein</fullName>
    </submittedName>
</protein>
<dbReference type="EMBL" id="FOIB01000001">
    <property type="protein sequence ID" value="SET10687.1"/>
    <property type="molecule type" value="Genomic_DNA"/>
</dbReference>
<dbReference type="STRING" id="1334629.MFUL124B02_06540"/>
<reference evidence="3 4" key="1">
    <citation type="submission" date="2016-10" db="EMBL/GenBank/DDBJ databases">
        <authorList>
            <person name="Varghese N."/>
            <person name="Submissions S."/>
        </authorList>
    </citation>
    <scope>NUCLEOTIDE SEQUENCE [LARGE SCALE GENOMIC DNA]</scope>
    <source>
        <strain evidence="3 4">DSM 16525</strain>
    </source>
</reference>
<dbReference type="RefSeq" id="WP_052770787.1">
    <property type="nucleotide sequence ID" value="NZ_BJXR01000006.1"/>
</dbReference>
<dbReference type="Pfam" id="PF13385">
    <property type="entry name" value="Laminin_G_3"/>
    <property type="match status" value="1"/>
</dbReference>
<comment type="caution">
    <text evidence="2">The sequence shown here is derived from an EMBL/GenBank/DDBJ whole genome shotgun (WGS) entry which is preliminary data.</text>
</comment>
<dbReference type="CDD" id="cd00110">
    <property type="entry name" value="LamG"/>
    <property type="match status" value="1"/>
</dbReference>
<dbReference type="Gene3D" id="2.60.120.200">
    <property type="match status" value="1"/>
</dbReference>
<keyword evidence="1" id="KW-0732">Signal</keyword>
<sequence>MPRTTHPRWTAKRAALATLLLAPMAAGAVSQKLRYRFDTVTTPVTTVTDDSGKGHTGTVQTNNGATVTAVTGFEGLGVKFPSVCDGTGCPLANITTPDATDLNPGTALFTFGARVRLTLADLSTAHGSNLVQKGLASTAQWKLQLDDAVQGRPSCVVRTTGGVNPIIVKSSVGVADGVWHKVACQRTSTTLTILVDNVARGSALLPATYDISPTGQAVNVGAKSVGNNNDQYHGEIDDVYFNLD</sequence>
<feature type="chain" id="PRO_5022687612" evidence="1">
    <location>
        <begin position="29"/>
        <end position="244"/>
    </location>
</feature>
<gene>
    <name evidence="2" type="ORF">MFU01_03720</name>
    <name evidence="3" type="ORF">SAMN05443572_1011121</name>
</gene>
<feature type="signal peptide" evidence="1">
    <location>
        <begin position="1"/>
        <end position="28"/>
    </location>
</feature>
<proteinExistence type="predicted"/>
<dbReference type="AlphaFoldDB" id="A0A511STT7"/>
<dbReference type="InterPro" id="IPR001791">
    <property type="entry name" value="Laminin_G"/>
</dbReference>
<organism evidence="2 5">
    <name type="scientific">Myxococcus fulvus</name>
    <dbReference type="NCBI Taxonomy" id="33"/>
    <lineage>
        <taxon>Bacteria</taxon>
        <taxon>Pseudomonadati</taxon>
        <taxon>Myxococcota</taxon>
        <taxon>Myxococcia</taxon>
        <taxon>Myxococcales</taxon>
        <taxon>Cystobacterineae</taxon>
        <taxon>Myxococcaceae</taxon>
        <taxon>Myxococcus</taxon>
    </lineage>
</organism>
<evidence type="ECO:0000313" key="3">
    <source>
        <dbReference type="EMBL" id="SET10687.1"/>
    </source>
</evidence>
<dbReference type="Proteomes" id="UP000321514">
    <property type="component" value="Unassembled WGS sequence"/>
</dbReference>
<keyword evidence="4" id="KW-1185">Reference proteome</keyword>
<evidence type="ECO:0000313" key="5">
    <source>
        <dbReference type="Proteomes" id="UP000321514"/>
    </source>
</evidence>
<evidence type="ECO:0000313" key="2">
    <source>
        <dbReference type="EMBL" id="GEN05335.1"/>
    </source>
</evidence>
<dbReference type="SUPFAM" id="SSF49899">
    <property type="entry name" value="Concanavalin A-like lectins/glucanases"/>
    <property type="match status" value="1"/>
</dbReference>
<name>A0A511STT7_MYXFU</name>
<reference evidence="2 5" key="2">
    <citation type="submission" date="2019-07" db="EMBL/GenBank/DDBJ databases">
        <title>Whole genome shotgun sequence of Myxococcus fulvus NBRC 100333.</title>
        <authorList>
            <person name="Hosoyama A."/>
            <person name="Uohara A."/>
            <person name="Ohji S."/>
            <person name="Ichikawa N."/>
        </authorList>
    </citation>
    <scope>NUCLEOTIDE SEQUENCE [LARGE SCALE GENOMIC DNA]</scope>
    <source>
        <strain evidence="2 5">NBRC 100333</strain>
    </source>
</reference>
<accession>A0A511STT7</accession>
<dbReference type="EMBL" id="BJXR01000006">
    <property type="protein sequence ID" value="GEN05335.1"/>
    <property type="molecule type" value="Genomic_DNA"/>
</dbReference>
<evidence type="ECO:0000313" key="4">
    <source>
        <dbReference type="Proteomes" id="UP000183760"/>
    </source>
</evidence>